<proteinExistence type="predicted"/>
<gene>
    <name evidence="1" type="primary">215</name>
</gene>
<protein>
    <submittedName>
        <fullName evidence="1">Uncharacterized protein 215</fullName>
    </submittedName>
</protein>
<dbReference type="Proteomes" id="UP000008388">
    <property type="component" value="Segment"/>
</dbReference>
<evidence type="ECO:0000313" key="2">
    <source>
        <dbReference type="Proteomes" id="UP000008388"/>
    </source>
</evidence>
<dbReference type="GeneID" id="26643743"/>
<organismHost>
    <name type="scientific">Pseudomonas aeruginosa</name>
    <dbReference type="NCBI Taxonomy" id="287"/>
</organismHost>
<sequence>MSLLKTIGLKLIGAKGIAEIESAAIASAASGIISKAVDEATPRITREAIAAQTYTELRVRLLSKLLGGEDNVISWADKVAESKLQNKNPVVLRSKLVKELKEITGDSTRAGATADLLLDSLK</sequence>
<dbReference type="RefSeq" id="YP_009217294.1">
    <property type="nucleotide sequence ID" value="NC_028999.1"/>
</dbReference>
<evidence type="ECO:0000313" key="1">
    <source>
        <dbReference type="EMBL" id="AEH03638.1"/>
    </source>
</evidence>
<keyword evidence="2" id="KW-1185">Reference proteome</keyword>
<name>F8SJ58_BPPA3</name>
<dbReference type="KEGG" id="vg:26643743"/>
<dbReference type="EMBL" id="HQ630627">
    <property type="protein sequence ID" value="AEH03638.1"/>
    <property type="molecule type" value="Genomic_DNA"/>
</dbReference>
<reference evidence="1 2" key="1">
    <citation type="journal article" date="2011" name="Microbiology">
        <title>The Pseudomonas aeruginosa generalized transducing phage phiPA3 is a new member of the phiKZ-like group of 'jumbo' phages, and infects model laboratory strains and clinical isolates from cystic fibrosis patients.</title>
        <authorList>
            <person name="Monson R."/>
            <person name="Foulds I."/>
            <person name="Foweraker J."/>
            <person name="Welch M."/>
            <person name="Salmond G.P."/>
        </authorList>
    </citation>
    <scope>NUCLEOTIDE SEQUENCE [LARGE SCALE GENOMIC DNA]</scope>
</reference>
<accession>F8SJ58</accession>
<organism evidence="1 2">
    <name type="scientific">Pseudomonas phage PhiPA3</name>
    <name type="common">Pseudomonas aeruginosa phage PhiPA3</name>
    <dbReference type="NCBI Taxonomy" id="998086"/>
    <lineage>
        <taxon>Viruses</taxon>
        <taxon>Duplodnaviria</taxon>
        <taxon>Heunggongvirae</taxon>
        <taxon>Uroviricota</taxon>
        <taxon>Caudoviricetes</taxon>
        <taxon>Chimalliviridae</taxon>
        <taxon>Miltoncavirus</taxon>
        <taxon>Miltoncavirus PhiPA3</taxon>
    </lineage>
</organism>